<feature type="compositionally biased region" description="Basic and acidic residues" evidence="1">
    <location>
        <begin position="1"/>
        <end position="11"/>
    </location>
</feature>
<evidence type="ECO:0000313" key="2">
    <source>
        <dbReference type="EMBL" id="GFS08760.1"/>
    </source>
</evidence>
<reference evidence="2 3" key="1">
    <citation type="journal article" date="2021" name="Elife">
        <title>Chloroplast acquisition without the gene transfer in kleptoplastic sea slugs, Plakobranchus ocellatus.</title>
        <authorList>
            <person name="Maeda T."/>
            <person name="Takahashi S."/>
            <person name="Yoshida T."/>
            <person name="Shimamura S."/>
            <person name="Takaki Y."/>
            <person name="Nagai Y."/>
            <person name="Toyoda A."/>
            <person name="Suzuki Y."/>
            <person name="Arimoto A."/>
            <person name="Ishii H."/>
            <person name="Satoh N."/>
            <person name="Nishiyama T."/>
            <person name="Hasebe M."/>
            <person name="Maruyama T."/>
            <person name="Minagawa J."/>
            <person name="Obokata J."/>
            <person name="Shigenobu S."/>
        </authorList>
    </citation>
    <scope>NUCLEOTIDE SEQUENCE [LARGE SCALE GENOMIC DNA]</scope>
</reference>
<dbReference type="AlphaFoldDB" id="A0AAV4IG51"/>
<protein>
    <submittedName>
        <fullName evidence="2">Uncharacterized protein</fullName>
    </submittedName>
</protein>
<gene>
    <name evidence="2" type="ORF">ElyMa_004766100</name>
</gene>
<dbReference type="EMBL" id="BMAT01009554">
    <property type="protein sequence ID" value="GFS08760.1"/>
    <property type="molecule type" value="Genomic_DNA"/>
</dbReference>
<evidence type="ECO:0000256" key="1">
    <source>
        <dbReference type="SAM" id="MobiDB-lite"/>
    </source>
</evidence>
<sequence length="150" mass="16717">MPFGDRHHDRGSMPGLISRRLGQERPGKQGSELILVGICYQIQSDVLKTFALWCIVHVGVLRNTTFNLKEIGAHNELCEGHLGPTKQLTTTNGPVFKDDERHYSFTVLCSVRQDRHGKTTIAAAGARRHECSKKPNLDSGKAAKMTWVTH</sequence>
<keyword evidence="3" id="KW-1185">Reference proteome</keyword>
<feature type="region of interest" description="Disordered" evidence="1">
    <location>
        <begin position="1"/>
        <end position="24"/>
    </location>
</feature>
<name>A0AAV4IG51_9GAST</name>
<proteinExistence type="predicted"/>
<dbReference type="Proteomes" id="UP000762676">
    <property type="component" value="Unassembled WGS sequence"/>
</dbReference>
<accession>A0AAV4IG51</accession>
<organism evidence="2 3">
    <name type="scientific">Elysia marginata</name>
    <dbReference type="NCBI Taxonomy" id="1093978"/>
    <lineage>
        <taxon>Eukaryota</taxon>
        <taxon>Metazoa</taxon>
        <taxon>Spiralia</taxon>
        <taxon>Lophotrochozoa</taxon>
        <taxon>Mollusca</taxon>
        <taxon>Gastropoda</taxon>
        <taxon>Heterobranchia</taxon>
        <taxon>Euthyneura</taxon>
        <taxon>Panpulmonata</taxon>
        <taxon>Sacoglossa</taxon>
        <taxon>Placobranchoidea</taxon>
        <taxon>Plakobranchidae</taxon>
        <taxon>Elysia</taxon>
    </lineage>
</organism>
<comment type="caution">
    <text evidence="2">The sequence shown here is derived from an EMBL/GenBank/DDBJ whole genome shotgun (WGS) entry which is preliminary data.</text>
</comment>
<evidence type="ECO:0000313" key="3">
    <source>
        <dbReference type="Proteomes" id="UP000762676"/>
    </source>
</evidence>